<dbReference type="PANTHER" id="PTHR33406:SF13">
    <property type="entry name" value="MEMBRANE PROTEIN YDFJ"/>
    <property type="match status" value="1"/>
</dbReference>
<evidence type="ECO:0000256" key="2">
    <source>
        <dbReference type="ARBA" id="ARBA00022475"/>
    </source>
</evidence>
<accession>A0A1Y6IR66</accession>
<dbReference type="SUPFAM" id="SSF82866">
    <property type="entry name" value="Multidrug efflux transporter AcrB transmembrane domain"/>
    <property type="match status" value="2"/>
</dbReference>
<feature type="transmembrane region" description="Helical" evidence="6">
    <location>
        <begin position="267"/>
        <end position="286"/>
    </location>
</feature>
<keyword evidence="4 6" id="KW-1133">Transmembrane helix</keyword>
<feature type="transmembrane region" description="Helical" evidence="6">
    <location>
        <begin position="753"/>
        <end position="772"/>
    </location>
</feature>
<keyword evidence="11" id="KW-1185">Reference proteome</keyword>
<dbReference type="PANTHER" id="PTHR33406">
    <property type="entry name" value="MEMBRANE PROTEIN MJ1562-RELATED"/>
    <property type="match status" value="1"/>
</dbReference>
<evidence type="ECO:0000256" key="1">
    <source>
        <dbReference type="ARBA" id="ARBA00004651"/>
    </source>
</evidence>
<dbReference type="AlphaFoldDB" id="A0A1Y6IR66"/>
<dbReference type="OrthoDB" id="9780358at2"/>
<dbReference type="RefSeq" id="WP_087480192.1">
    <property type="nucleotide sequence ID" value="NZ_AP024883.1"/>
</dbReference>
<feature type="transmembrane region" description="Helical" evidence="6">
    <location>
        <begin position="361"/>
        <end position="382"/>
    </location>
</feature>
<feature type="transmembrane region" description="Helical" evidence="6">
    <location>
        <begin position="388"/>
        <end position="406"/>
    </location>
</feature>
<keyword evidence="5 6" id="KW-0472">Membrane</keyword>
<dbReference type="Gene3D" id="1.20.1640.10">
    <property type="entry name" value="Multidrug efflux transporter AcrB transmembrane domain"/>
    <property type="match status" value="2"/>
</dbReference>
<sequence>MQKKLSSISKRFNAKSRTNWPAILWLVCVLLCSTFLIQRIFFTTAQPFETNILKLLPGNQQDPWVEKAFRQISERMSDRLIFILSQHDENRLYQAARQFESALSASHDFTQVTGKISDQQRQQWTQYYFRHRFQQLSPVQHERLSQHPEQQIQQVIQTLYNPFSGVTGQELSQDPFLLFREFLTQNQSLNSRFSLKNNYLIAQDGETQYLLITARLAQSPYSFSAQQTVAQINHWEQQIKQTYQVNTDHTGVLFYAESGTRSAKSEISTIGMFSLIGIVVLLLAVFRSMTPLLLALLSVFTGILVALTVVIITFGKIHLFSLVVGTSLLGISIDYAFHYLTHRLEMGAQWNSKQGIQHIRVAITLGLITSLISYIGLLMTPFPGLKQLALFSTTGLTAAYLTVVLWYPGLTKSPARNVALPGQALLSGWLSLWQKNGFRWGMPALILTGSLILLPHLRYDDDIRQLQTLPPELKQQETRIASLTGMQASQQSLIVSAENDEALMQRLETLDEQLAQWKKDHQIQGYQSLTQAIHSIQRQQEDFRLIRQLYRNFGPELAQKLKLSVPPSLPQKQFQAISLADFLRLEVSTPVRLLYLGKIEQQSAAVVLLKEVTSPEVIRSFARQTPQIRYLNKVQDISDLFNQYRLKVMELLAVAIVLITALLITRYGFRRTTLIILPTFIACLAGLSVSVIVGEPLNLFHLLALILILGIGIDYTLFFAEQKHAPGTLLAITLSAVTTLLSFGLLALSQTQAIHGFGLTLLCGIFVVWLLSPLATSSNPEH</sequence>
<keyword evidence="3 6" id="KW-0812">Transmembrane</keyword>
<feature type="transmembrane region" description="Helical" evidence="6">
    <location>
        <begin position="320"/>
        <end position="340"/>
    </location>
</feature>
<evidence type="ECO:0000256" key="5">
    <source>
        <dbReference type="ARBA" id="ARBA00023136"/>
    </source>
</evidence>
<reference evidence="8 11" key="2">
    <citation type="submission" date="2023-11" db="EMBL/GenBank/DDBJ databases">
        <title>Plant-associative lifestyle of Vibrio porteresiae and its evolutionary dynamics.</title>
        <authorList>
            <person name="Rameshkumar N."/>
            <person name="Kirti K."/>
        </authorList>
    </citation>
    <scope>NUCLEOTIDE SEQUENCE [LARGE SCALE GENOMIC DNA]</scope>
    <source>
        <strain evidence="8 11">MSSRF38</strain>
    </source>
</reference>
<evidence type="ECO:0000313" key="10">
    <source>
        <dbReference type="Proteomes" id="UP000196125"/>
    </source>
</evidence>
<feature type="transmembrane region" description="Helical" evidence="6">
    <location>
        <begin position="651"/>
        <end position="669"/>
    </location>
</feature>
<gene>
    <name evidence="8" type="ORF">SBX37_02955</name>
    <name evidence="9" type="ORF">VIM7927_01359</name>
</gene>
<feature type="transmembrane region" description="Helical" evidence="6">
    <location>
        <begin position="726"/>
        <end position="746"/>
    </location>
</feature>
<dbReference type="Proteomes" id="UP001283366">
    <property type="component" value="Unassembled WGS sequence"/>
</dbReference>
<evidence type="ECO:0000256" key="3">
    <source>
        <dbReference type="ARBA" id="ARBA00022692"/>
    </source>
</evidence>
<feature type="domain" description="Membrane transport protein MMPL" evidence="7">
    <location>
        <begin position="79"/>
        <end position="413"/>
    </location>
</feature>
<proteinExistence type="predicted"/>
<evidence type="ECO:0000256" key="6">
    <source>
        <dbReference type="SAM" id="Phobius"/>
    </source>
</evidence>
<dbReference type="Proteomes" id="UP000196125">
    <property type="component" value="Unassembled WGS sequence"/>
</dbReference>
<feature type="transmembrane region" description="Helical" evidence="6">
    <location>
        <begin position="675"/>
        <end position="693"/>
    </location>
</feature>
<evidence type="ECO:0000313" key="9">
    <source>
        <dbReference type="EMBL" id="SMS00118.1"/>
    </source>
</evidence>
<evidence type="ECO:0000259" key="7">
    <source>
        <dbReference type="Pfam" id="PF03176"/>
    </source>
</evidence>
<evidence type="ECO:0000313" key="11">
    <source>
        <dbReference type="Proteomes" id="UP001283366"/>
    </source>
</evidence>
<dbReference type="GO" id="GO:0005886">
    <property type="term" value="C:plasma membrane"/>
    <property type="evidence" value="ECO:0007669"/>
    <property type="project" value="UniProtKB-SubCell"/>
</dbReference>
<dbReference type="EMBL" id="FXXI01000002">
    <property type="protein sequence ID" value="SMS00118.1"/>
    <property type="molecule type" value="Genomic_DNA"/>
</dbReference>
<protein>
    <submittedName>
        <fullName evidence="9">MMPL family protein</fullName>
    </submittedName>
    <submittedName>
        <fullName evidence="8">MMPL family transporter</fullName>
    </submittedName>
</protein>
<dbReference type="Pfam" id="PF03176">
    <property type="entry name" value="MMPL"/>
    <property type="match status" value="1"/>
</dbReference>
<dbReference type="EMBL" id="JAWRCO010000001">
    <property type="protein sequence ID" value="MDW6001855.1"/>
    <property type="molecule type" value="Genomic_DNA"/>
</dbReference>
<organism evidence="9 10">
    <name type="scientific">Vibrio mangrovi</name>
    <dbReference type="NCBI Taxonomy" id="474394"/>
    <lineage>
        <taxon>Bacteria</taxon>
        <taxon>Pseudomonadati</taxon>
        <taxon>Pseudomonadota</taxon>
        <taxon>Gammaproteobacteria</taxon>
        <taxon>Vibrionales</taxon>
        <taxon>Vibrionaceae</taxon>
        <taxon>Vibrio</taxon>
    </lineage>
</organism>
<dbReference type="InterPro" id="IPR004869">
    <property type="entry name" value="MMPL_dom"/>
</dbReference>
<feature type="transmembrane region" description="Helical" evidence="6">
    <location>
        <begin position="700"/>
        <end position="720"/>
    </location>
</feature>
<dbReference type="InterPro" id="IPR050545">
    <property type="entry name" value="Mycobact_MmpL"/>
</dbReference>
<name>A0A1Y6IR66_9VIBR</name>
<feature type="transmembrane region" description="Helical" evidence="6">
    <location>
        <begin position="293"/>
        <end position="314"/>
    </location>
</feature>
<comment type="subcellular location">
    <subcellularLocation>
        <location evidence="1">Cell membrane</location>
        <topology evidence="1">Multi-pass membrane protein</topology>
    </subcellularLocation>
</comment>
<evidence type="ECO:0000256" key="4">
    <source>
        <dbReference type="ARBA" id="ARBA00022989"/>
    </source>
</evidence>
<keyword evidence="2" id="KW-1003">Cell membrane</keyword>
<evidence type="ECO:0000313" key="8">
    <source>
        <dbReference type="EMBL" id="MDW6001855.1"/>
    </source>
</evidence>
<reference evidence="9 10" key="1">
    <citation type="submission" date="2017-05" db="EMBL/GenBank/DDBJ databases">
        <authorList>
            <person name="Song R."/>
            <person name="Chenine A.L."/>
            <person name="Ruprecht R.M."/>
        </authorList>
    </citation>
    <scope>NUCLEOTIDE SEQUENCE [LARGE SCALE GENOMIC DNA]</scope>
    <source>
        <strain evidence="9 10">CECT 7927</strain>
    </source>
</reference>